<dbReference type="EMBL" id="CP056041">
    <property type="protein sequence ID" value="QKZ20601.1"/>
    <property type="molecule type" value="Genomic_DNA"/>
</dbReference>
<proteinExistence type="predicted"/>
<protein>
    <submittedName>
        <fullName evidence="1">Uncharacterized protein</fullName>
    </submittedName>
</protein>
<dbReference type="AlphaFoldDB" id="A0A7H8TAR3"/>
<dbReference type="RefSeq" id="WP_176576565.1">
    <property type="nucleotide sequence ID" value="NZ_CP056041.1"/>
</dbReference>
<reference evidence="1 2" key="1">
    <citation type="submission" date="2020-06" db="EMBL/GenBank/DDBJ databases">
        <title>Genome mining for natural products.</title>
        <authorList>
            <person name="Zhang B."/>
            <person name="Shi J."/>
            <person name="Ge H."/>
        </authorList>
    </citation>
    <scope>NUCLEOTIDE SEQUENCE [LARGE SCALE GENOMIC DNA]</scope>
    <source>
        <strain evidence="1 2">NA02069</strain>
    </source>
</reference>
<evidence type="ECO:0000313" key="1">
    <source>
        <dbReference type="EMBL" id="QKZ20601.1"/>
    </source>
</evidence>
<gene>
    <name evidence="1" type="ORF">HUT05_26610</name>
</gene>
<evidence type="ECO:0000313" key="2">
    <source>
        <dbReference type="Proteomes" id="UP000509418"/>
    </source>
</evidence>
<keyword evidence="2" id="KW-1185">Reference proteome</keyword>
<accession>A0A7H8TAR3</accession>
<name>A0A7H8TAR3_STRCX</name>
<dbReference type="Proteomes" id="UP000509418">
    <property type="component" value="Chromosome"/>
</dbReference>
<organism evidence="1 2">
    <name type="scientific">Streptomyces chartreusis</name>
    <dbReference type="NCBI Taxonomy" id="1969"/>
    <lineage>
        <taxon>Bacteria</taxon>
        <taxon>Bacillati</taxon>
        <taxon>Actinomycetota</taxon>
        <taxon>Actinomycetes</taxon>
        <taxon>Kitasatosporales</taxon>
        <taxon>Streptomycetaceae</taxon>
        <taxon>Streptomyces</taxon>
    </lineage>
</organism>
<sequence>MVPERDGAVPSWWDSYTEPSATIVVHVSLGTSRGGELLQRMVRQFVADGWMVSGPEGSELWEYNLQAREELRG</sequence>